<reference evidence="3 4" key="1">
    <citation type="submission" date="2019-02" db="EMBL/GenBank/DDBJ databases">
        <title>WGS of Pseudoxanthomonas species novum from clinical isolates.</title>
        <authorList>
            <person name="Bernier A.-M."/>
            <person name="Bernard K."/>
            <person name="Vachon A."/>
        </authorList>
    </citation>
    <scope>NUCLEOTIDE SEQUENCE [LARGE SCALE GENOMIC DNA]</scope>
    <source>
        <strain evidence="3 4">NML171202</strain>
    </source>
</reference>
<evidence type="ECO:0000259" key="1">
    <source>
        <dbReference type="Pfam" id="PF13480"/>
    </source>
</evidence>
<feature type="domain" description="BioF2-like acetyltransferase" evidence="1">
    <location>
        <begin position="168"/>
        <end position="308"/>
    </location>
</feature>
<organism evidence="3 4">
    <name type="scientific">Pseudoxanthomonas winnipegensis</name>
    <dbReference type="NCBI Taxonomy" id="2480810"/>
    <lineage>
        <taxon>Bacteria</taxon>
        <taxon>Pseudomonadati</taxon>
        <taxon>Pseudomonadota</taxon>
        <taxon>Gammaproteobacteria</taxon>
        <taxon>Lysobacterales</taxon>
        <taxon>Lysobacteraceae</taxon>
        <taxon>Pseudoxanthomonas</taxon>
    </lineage>
</organism>
<dbReference type="AlphaFoldDB" id="A0A4Q8L7J0"/>
<sequence>MYSCTQLEPDALLDSFLAHPPPGFQVERLSSGLPLFRARLDLLTTADDALRRRVTGLPGYRHWRRWLEWPACFIGCTATEYAPLPLSGSVEALADEVLAQARRAPLLIVKDLPDDSPLLGLHGNRRAQAFAQALAERGFVLMQGMQLAWVPIDFADEDAYLARLSSGRRRDIRRKLRSRADLRIECLPTGAPCFDEPDTLATYYALYLNVYAQSQIHFDQLDRAFLDGLLRDGGSGGRVFAYYHDQALIGWNLCYEHAGMLVDKYIGLAYPQARQHNLYAVSWMHNLEHARRQGLSHYVAGWTDPEIKRYLGARLTPTRHAVYPRNALLRGLLRRHAHRFEHEAGSVPQAEVAG</sequence>
<comment type="caution">
    <text evidence="3">The sequence shown here is derived from an EMBL/GenBank/DDBJ whole genome shotgun (WGS) entry which is preliminary data.</text>
</comment>
<reference evidence="2" key="2">
    <citation type="submission" date="2023-07" db="EMBL/GenBank/DDBJ databases">
        <title>Functional and genomic diversity of the sorghum phyllosphere microbiome.</title>
        <authorList>
            <person name="Shade A."/>
        </authorList>
    </citation>
    <scope>NUCLEOTIDE SEQUENCE</scope>
    <source>
        <strain evidence="2">SORGH_AS_0908</strain>
    </source>
</reference>
<accession>A0A4Q8L7J0</accession>
<evidence type="ECO:0000313" key="3">
    <source>
        <dbReference type="EMBL" id="TAA23963.1"/>
    </source>
</evidence>
<dbReference type="InterPro" id="IPR038740">
    <property type="entry name" value="BioF2-like_GNAT_dom"/>
</dbReference>
<dbReference type="EMBL" id="JAUTBB010000001">
    <property type="protein sequence ID" value="MDQ1121297.1"/>
    <property type="molecule type" value="Genomic_DNA"/>
</dbReference>
<evidence type="ECO:0000313" key="4">
    <source>
        <dbReference type="Proteomes" id="UP000291286"/>
    </source>
</evidence>
<dbReference type="GeneID" id="93830727"/>
<dbReference type="RefSeq" id="WP_130521813.1">
    <property type="nucleotide sequence ID" value="NZ_CP095475.1"/>
</dbReference>
<dbReference type="SUPFAM" id="SSF55729">
    <property type="entry name" value="Acyl-CoA N-acyltransferases (Nat)"/>
    <property type="match status" value="1"/>
</dbReference>
<dbReference type="EMBL" id="SHMB01000015">
    <property type="protein sequence ID" value="TAA23963.1"/>
    <property type="molecule type" value="Genomic_DNA"/>
</dbReference>
<dbReference type="Pfam" id="PF13480">
    <property type="entry name" value="Acetyltransf_6"/>
    <property type="match status" value="1"/>
</dbReference>
<keyword evidence="3" id="KW-0808">Transferase</keyword>
<protein>
    <submittedName>
        <fullName evidence="3">GNAT family N-acetyltransferase</fullName>
    </submittedName>
    <submittedName>
        <fullName evidence="2">N-acyltransferase</fullName>
    </submittedName>
</protein>
<proteinExistence type="predicted"/>
<name>A0A4Q8L7J0_9GAMM</name>
<dbReference type="Gene3D" id="3.40.630.30">
    <property type="match status" value="1"/>
</dbReference>
<dbReference type="Proteomes" id="UP001234354">
    <property type="component" value="Unassembled WGS sequence"/>
</dbReference>
<dbReference type="Proteomes" id="UP000291286">
    <property type="component" value="Unassembled WGS sequence"/>
</dbReference>
<evidence type="ECO:0000313" key="2">
    <source>
        <dbReference type="EMBL" id="MDQ1121297.1"/>
    </source>
</evidence>
<gene>
    <name evidence="3" type="ORF">EA661_19685</name>
    <name evidence="2" type="ORF">QE383_003605</name>
</gene>
<dbReference type="GO" id="GO:0016740">
    <property type="term" value="F:transferase activity"/>
    <property type="evidence" value="ECO:0007669"/>
    <property type="project" value="UniProtKB-KW"/>
</dbReference>
<dbReference type="InterPro" id="IPR016181">
    <property type="entry name" value="Acyl_CoA_acyltransferase"/>
</dbReference>